<reference evidence="2" key="1">
    <citation type="journal article" date="2021" name="Sci. Rep.">
        <title>Diploid genomic architecture of Nitzschia inconspicua, an elite biomass production diatom.</title>
        <authorList>
            <person name="Oliver A."/>
            <person name="Podell S."/>
            <person name="Pinowska A."/>
            <person name="Traller J.C."/>
            <person name="Smith S.R."/>
            <person name="McClure R."/>
            <person name="Beliaev A."/>
            <person name="Bohutskyi P."/>
            <person name="Hill E.A."/>
            <person name="Rabines A."/>
            <person name="Zheng H."/>
            <person name="Allen L.Z."/>
            <person name="Kuo A."/>
            <person name="Grigoriev I.V."/>
            <person name="Allen A.E."/>
            <person name="Hazlebeck D."/>
            <person name="Allen E.E."/>
        </authorList>
    </citation>
    <scope>NUCLEOTIDE SEQUENCE</scope>
    <source>
        <strain evidence="2">Hildebrandi</strain>
    </source>
</reference>
<keyword evidence="3" id="KW-1185">Reference proteome</keyword>
<name>A0A9K3L618_9STRA</name>
<sequence>MTANQRVWGAIGAVIITGTVFKVTYFRYCREMMIQQADKSHLTATEHYREAREFAKWSAQDRAEKRAELPPLTPDQRDQMRAYLRLMQEYHAFNPDSDIDPETGNPR</sequence>
<keyword evidence="1" id="KW-1133">Transmembrane helix</keyword>
<keyword evidence="1" id="KW-0812">Transmembrane</keyword>
<gene>
    <name evidence="2" type="ORF">IV203_001030</name>
</gene>
<feature type="transmembrane region" description="Helical" evidence="1">
    <location>
        <begin position="6"/>
        <end position="25"/>
    </location>
</feature>
<keyword evidence="1" id="KW-0472">Membrane</keyword>
<protein>
    <submittedName>
        <fullName evidence="2">Uncharacterized protein</fullName>
    </submittedName>
</protein>
<evidence type="ECO:0000313" key="3">
    <source>
        <dbReference type="Proteomes" id="UP000693970"/>
    </source>
</evidence>
<reference evidence="2" key="2">
    <citation type="submission" date="2021-04" db="EMBL/GenBank/DDBJ databases">
        <authorList>
            <person name="Podell S."/>
        </authorList>
    </citation>
    <scope>NUCLEOTIDE SEQUENCE</scope>
    <source>
        <strain evidence="2">Hildebrandi</strain>
    </source>
</reference>
<accession>A0A9K3L618</accession>
<comment type="caution">
    <text evidence="2">The sequence shown here is derived from an EMBL/GenBank/DDBJ whole genome shotgun (WGS) entry which is preliminary data.</text>
</comment>
<dbReference type="EMBL" id="JAGRRH010000015">
    <property type="protein sequence ID" value="KAG7356344.1"/>
    <property type="molecule type" value="Genomic_DNA"/>
</dbReference>
<dbReference type="Proteomes" id="UP000693970">
    <property type="component" value="Unassembled WGS sequence"/>
</dbReference>
<evidence type="ECO:0000256" key="1">
    <source>
        <dbReference type="SAM" id="Phobius"/>
    </source>
</evidence>
<proteinExistence type="predicted"/>
<organism evidence="2 3">
    <name type="scientific">Nitzschia inconspicua</name>
    <dbReference type="NCBI Taxonomy" id="303405"/>
    <lineage>
        <taxon>Eukaryota</taxon>
        <taxon>Sar</taxon>
        <taxon>Stramenopiles</taxon>
        <taxon>Ochrophyta</taxon>
        <taxon>Bacillariophyta</taxon>
        <taxon>Bacillariophyceae</taxon>
        <taxon>Bacillariophycidae</taxon>
        <taxon>Bacillariales</taxon>
        <taxon>Bacillariaceae</taxon>
        <taxon>Nitzschia</taxon>
    </lineage>
</organism>
<evidence type="ECO:0000313" key="2">
    <source>
        <dbReference type="EMBL" id="KAG7356344.1"/>
    </source>
</evidence>
<dbReference type="OrthoDB" id="36175at2759"/>
<dbReference type="AlphaFoldDB" id="A0A9K3L618"/>